<organism evidence="1 2">
    <name type="scientific">Ehrlichia minasensis</name>
    <dbReference type="NCBI Taxonomy" id="1242993"/>
    <lineage>
        <taxon>Bacteria</taxon>
        <taxon>Pseudomonadati</taxon>
        <taxon>Pseudomonadota</taxon>
        <taxon>Alphaproteobacteria</taxon>
        <taxon>Rickettsiales</taxon>
        <taxon>Anaplasmataceae</taxon>
        <taxon>Ehrlichia</taxon>
    </lineage>
</organism>
<comment type="caution">
    <text evidence="1">The sequence shown here is derived from an EMBL/GenBank/DDBJ whole genome shotgun (WGS) entry which is preliminary data.</text>
</comment>
<protein>
    <submittedName>
        <fullName evidence="1">Uncharacterized protein</fullName>
    </submittedName>
</protein>
<evidence type="ECO:0000313" key="1">
    <source>
        <dbReference type="EMBL" id="RZB12482.1"/>
    </source>
</evidence>
<accession>A0A4Q6I3Q6</accession>
<proteinExistence type="predicted"/>
<sequence length="68" mass="7284">MSGCFGKMDNVVYDELNIVLERVKNLMINDLELLNAESGLSSVVEVQLGYGASNVALENSDHGIGKVA</sequence>
<dbReference type="AlphaFoldDB" id="A0A4Q6I3Q6"/>
<dbReference type="Proteomes" id="UP000293377">
    <property type="component" value="Unassembled WGS sequence"/>
</dbReference>
<evidence type="ECO:0000313" key="2">
    <source>
        <dbReference type="Proteomes" id="UP000293377"/>
    </source>
</evidence>
<reference evidence="1 2" key="1">
    <citation type="submission" date="2018-06" db="EMBL/GenBank/DDBJ databases">
        <title>Complete Genome Sequence of Ehrlichia minasensis Isolated From Cattle.</title>
        <authorList>
            <person name="Aguiar D.M."/>
            <person name="Araujo J.P.A.Jr."/>
            <person name="Nakazato L."/>
            <person name="Bard E."/>
            <person name="Cabezas-Cruz A."/>
        </authorList>
    </citation>
    <scope>NUCLEOTIDE SEQUENCE [LARGE SCALE GENOMIC DNA]</scope>
    <source>
        <strain evidence="1 2">B11</strain>
    </source>
</reference>
<dbReference type="EMBL" id="QOHL01000019">
    <property type="protein sequence ID" value="RZB12482.1"/>
    <property type="molecule type" value="Genomic_DNA"/>
</dbReference>
<name>A0A4Q6I3Q6_9RICK</name>
<keyword evidence="2" id="KW-1185">Reference proteome</keyword>
<gene>
    <name evidence="1" type="ORF">DRF75_03935</name>
</gene>